<evidence type="ECO:0000256" key="2">
    <source>
        <dbReference type="SAM" id="Phobius"/>
    </source>
</evidence>
<accession>A0ABD5X7N7</accession>
<evidence type="ECO:0000256" key="1">
    <source>
        <dbReference type="SAM" id="MobiDB-lite"/>
    </source>
</evidence>
<evidence type="ECO:0000313" key="3">
    <source>
        <dbReference type="EMBL" id="MFC7127220.1"/>
    </source>
</evidence>
<feature type="region of interest" description="Disordered" evidence="1">
    <location>
        <begin position="1"/>
        <end position="33"/>
    </location>
</feature>
<gene>
    <name evidence="3" type="ORF">ACFQJ7_14540</name>
</gene>
<proteinExistence type="predicted"/>
<feature type="transmembrane region" description="Helical" evidence="2">
    <location>
        <begin position="39"/>
        <end position="60"/>
    </location>
</feature>
<keyword evidence="2" id="KW-0812">Transmembrane</keyword>
<protein>
    <submittedName>
        <fullName evidence="3">Uncharacterized protein</fullName>
    </submittedName>
</protein>
<dbReference type="RefSeq" id="WP_267636643.1">
    <property type="nucleotide sequence ID" value="NZ_JAODIY010000005.1"/>
</dbReference>
<sequence>MTDDNGDTSEYDPQEPTPPEREPPYRQTAPQSTFTGSQVGIGLIVTLVGVAVTFGVPLLLG</sequence>
<evidence type="ECO:0000313" key="4">
    <source>
        <dbReference type="Proteomes" id="UP001596414"/>
    </source>
</evidence>
<dbReference type="InterPro" id="IPR055972">
    <property type="entry name" value="DUF7550"/>
</dbReference>
<keyword evidence="2" id="KW-1133">Transmembrane helix</keyword>
<dbReference type="Proteomes" id="UP001596414">
    <property type="component" value="Unassembled WGS sequence"/>
</dbReference>
<comment type="caution">
    <text evidence="3">The sequence shown here is derived from an EMBL/GenBank/DDBJ whole genome shotgun (WGS) entry which is preliminary data.</text>
</comment>
<name>A0ABD5X7N7_9EURY</name>
<reference evidence="3 4" key="1">
    <citation type="journal article" date="2014" name="Int. J. Syst. Evol. Microbiol.">
        <title>Complete genome sequence of Corynebacterium casei LMG S-19264T (=DSM 44701T), isolated from a smear-ripened cheese.</title>
        <authorList>
            <consortium name="US DOE Joint Genome Institute (JGI-PGF)"/>
            <person name="Walter F."/>
            <person name="Albersmeier A."/>
            <person name="Kalinowski J."/>
            <person name="Ruckert C."/>
        </authorList>
    </citation>
    <scope>NUCLEOTIDE SEQUENCE [LARGE SCALE GENOMIC DNA]</scope>
    <source>
        <strain evidence="3 4">CGMCC 4.7215</strain>
    </source>
</reference>
<dbReference type="EMBL" id="JBHSZQ010000049">
    <property type="protein sequence ID" value="MFC7127220.1"/>
    <property type="molecule type" value="Genomic_DNA"/>
</dbReference>
<organism evidence="3 4">
    <name type="scientific">Halovenus rubra</name>
    <dbReference type="NCBI Taxonomy" id="869890"/>
    <lineage>
        <taxon>Archaea</taxon>
        <taxon>Methanobacteriati</taxon>
        <taxon>Methanobacteriota</taxon>
        <taxon>Stenosarchaea group</taxon>
        <taxon>Halobacteria</taxon>
        <taxon>Halobacteriales</taxon>
        <taxon>Haloarculaceae</taxon>
        <taxon>Halovenus</taxon>
    </lineage>
</organism>
<dbReference type="Pfam" id="PF24418">
    <property type="entry name" value="DUF7550"/>
    <property type="match status" value="1"/>
</dbReference>
<feature type="compositionally biased region" description="Acidic residues" evidence="1">
    <location>
        <begin position="1"/>
        <end position="13"/>
    </location>
</feature>
<keyword evidence="2" id="KW-0472">Membrane</keyword>
<dbReference type="AlphaFoldDB" id="A0ABD5X7N7"/>